<comment type="similarity">
    <text evidence="1">Belongs to the protease inhibitor I3 (leguminous Kunitz-type inhibitor) family.</text>
</comment>
<keyword evidence="4" id="KW-1185">Reference proteome</keyword>
<keyword evidence="3" id="KW-0732">Signal</keyword>
<dbReference type="SUPFAM" id="SSF50386">
    <property type="entry name" value="STI-like"/>
    <property type="match status" value="1"/>
</dbReference>
<dbReference type="Proteomes" id="UP000087766">
    <property type="component" value="Unplaced"/>
</dbReference>
<evidence type="ECO:0000256" key="2">
    <source>
        <dbReference type="ARBA" id="ARBA00023157"/>
    </source>
</evidence>
<sequence>MASKMLFALFLLSVLTFYPPSTDAAPVKDLHGNIVKNGGRFHILPLFTIAGGIRRIKTGNETIPLSVVQSPSEVDNGLPLIITSFARTGFLSTGQATISFADDSSLEWTAVAGFPEGTLVKVSGYTYTIRGTFSIKNVRANIYKLVFCKFGGDLCGNVALVGDDAGNRLLGINQKDPYEFVLEEIPSSSAASK</sequence>
<dbReference type="PRINTS" id="PR00291">
    <property type="entry name" value="KUNITZINHBTR"/>
</dbReference>
<reference evidence="5" key="1">
    <citation type="submission" date="2025-08" db="UniProtKB">
        <authorList>
            <consortium name="RefSeq"/>
        </authorList>
    </citation>
    <scope>IDENTIFICATION</scope>
    <source>
        <tissue evidence="5">Leaf</tissue>
    </source>
</reference>
<evidence type="ECO:0000313" key="5">
    <source>
        <dbReference type="RefSeq" id="XP_014493065.1"/>
    </source>
</evidence>
<evidence type="ECO:0000256" key="3">
    <source>
        <dbReference type="SAM" id="SignalP"/>
    </source>
</evidence>
<dbReference type="InterPro" id="IPR011065">
    <property type="entry name" value="Kunitz_inhibitor_STI-like_sf"/>
</dbReference>
<dbReference type="AlphaFoldDB" id="A0A1S3TH25"/>
<evidence type="ECO:0000313" key="4">
    <source>
        <dbReference type="Proteomes" id="UP000087766"/>
    </source>
</evidence>
<evidence type="ECO:0000256" key="1">
    <source>
        <dbReference type="ARBA" id="ARBA00005440"/>
    </source>
</evidence>
<dbReference type="KEGG" id="vra:106755429"/>
<feature type="chain" id="PRO_5010360206" evidence="3">
    <location>
        <begin position="25"/>
        <end position="193"/>
    </location>
</feature>
<dbReference type="SMART" id="SM00452">
    <property type="entry name" value="STI"/>
    <property type="match status" value="1"/>
</dbReference>
<dbReference type="GO" id="GO:0004866">
    <property type="term" value="F:endopeptidase inhibitor activity"/>
    <property type="evidence" value="ECO:0007669"/>
    <property type="project" value="InterPro"/>
</dbReference>
<name>A0A1S3TH25_VIGRR</name>
<dbReference type="GeneID" id="106755429"/>
<dbReference type="RefSeq" id="XP_014493065.1">
    <property type="nucleotide sequence ID" value="XM_014637579.2"/>
</dbReference>
<dbReference type="Gene3D" id="2.80.10.50">
    <property type="match status" value="1"/>
</dbReference>
<proteinExistence type="inferred from homology"/>
<dbReference type="Pfam" id="PF00197">
    <property type="entry name" value="Kunitz_legume"/>
    <property type="match status" value="1"/>
</dbReference>
<organism evidence="4 5">
    <name type="scientific">Vigna radiata var. radiata</name>
    <name type="common">Mung bean</name>
    <name type="synonym">Phaseolus aureus</name>
    <dbReference type="NCBI Taxonomy" id="3916"/>
    <lineage>
        <taxon>Eukaryota</taxon>
        <taxon>Viridiplantae</taxon>
        <taxon>Streptophyta</taxon>
        <taxon>Embryophyta</taxon>
        <taxon>Tracheophyta</taxon>
        <taxon>Spermatophyta</taxon>
        <taxon>Magnoliopsida</taxon>
        <taxon>eudicotyledons</taxon>
        <taxon>Gunneridae</taxon>
        <taxon>Pentapetalae</taxon>
        <taxon>rosids</taxon>
        <taxon>fabids</taxon>
        <taxon>Fabales</taxon>
        <taxon>Fabaceae</taxon>
        <taxon>Papilionoideae</taxon>
        <taxon>50 kb inversion clade</taxon>
        <taxon>NPAAA clade</taxon>
        <taxon>indigoferoid/millettioid clade</taxon>
        <taxon>Phaseoleae</taxon>
        <taxon>Vigna</taxon>
    </lineage>
</organism>
<dbReference type="InterPro" id="IPR002160">
    <property type="entry name" value="Prot_inh_Kunz-lg"/>
</dbReference>
<keyword evidence="2" id="KW-1015">Disulfide bond</keyword>
<accession>A0A1S3TH25</accession>
<dbReference type="PANTHER" id="PTHR33107:SF81">
    <property type="entry name" value="TRYPSIN INHIBITOR A"/>
    <property type="match status" value="1"/>
</dbReference>
<dbReference type="OrthoDB" id="1745944at2759"/>
<dbReference type="PANTHER" id="PTHR33107">
    <property type="entry name" value="KUNITZ TRYPSIN INHIBITOR 2"/>
    <property type="match status" value="1"/>
</dbReference>
<gene>
    <name evidence="5" type="primary">LOC106755429</name>
</gene>
<protein>
    <submittedName>
        <fullName evidence="5">Trypsin inhibitor A-like</fullName>
    </submittedName>
</protein>
<feature type="signal peptide" evidence="3">
    <location>
        <begin position="1"/>
        <end position="24"/>
    </location>
</feature>